<comment type="caution">
    <text evidence="2">The sequence shown here is derived from an EMBL/GenBank/DDBJ whole genome shotgun (WGS) entry which is preliminary data.</text>
</comment>
<dbReference type="AlphaFoldDB" id="A0A388JXC6"/>
<dbReference type="Gramene" id="GBG62450">
    <property type="protein sequence ID" value="GBG62450"/>
    <property type="gene ID" value="CBR_g30770"/>
</dbReference>
<proteinExistence type="predicted"/>
<feature type="compositionally biased region" description="Low complexity" evidence="1">
    <location>
        <begin position="74"/>
        <end position="85"/>
    </location>
</feature>
<feature type="region of interest" description="Disordered" evidence="1">
    <location>
        <begin position="65"/>
        <end position="85"/>
    </location>
</feature>
<gene>
    <name evidence="2" type="ORF">CBR_g30770</name>
</gene>
<evidence type="ECO:0000256" key="1">
    <source>
        <dbReference type="SAM" id="MobiDB-lite"/>
    </source>
</evidence>
<dbReference type="Proteomes" id="UP000265515">
    <property type="component" value="Unassembled WGS sequence"/>
</dbReference>
<evidence type="ECO:0000313" key="3">
    <source>
        <dbReference type="Proteomes" id="UP000265515"/>
    </source>
</evidence>
<organism evidence="2 3">
    <name type="scientific">Chara braunii</name>
    <name type="common">Braun's stonewort</name>
    <dbReference type="NCBI Taxonomy" id="69332"/>
    <lineage>
        <taxon>Eukaryota</taxon>
        <taxon>Viridiplantae</taxon>
        <taxon>Streptophyta</taxon>
        <taxon>Charophyceae</taxon>
        <taxon>Charales</taxon>
        <taxon>Characeae</taxon>
        <taxon>Chara</taxon>
    </lineage>
</organism>
<reference evidence="2 3" key="1">
    <citation type="journal article" date="2018" name="Cell">
        <title>The Chara Genome: Secondary Complexity and Implications for Plant Terrestrialization.</title>
        <authorList>
            <person name="Nishiyama T."/>
            <person name="Sakayama H."/>
            <person name="Vries J.D."/>
            <person name="Buschmann H."/>
            <person name="Saint-Marcoux D."/>
            <person name="Ullrich K.K."/>
            <person name="Haas F.B."/>
            <person name="Vanderstraeten L."/>
            <person name="Becker D."/>
            <person name="Lang D."/>
            <person name="Vosolsobe S."/>
            <person name="Rombauts S."/>
            <person name="Wilhelmsson P.K.I."/>
            <person name="Janitza P."/>
            <person name="Kern R."/>
            <person name="Heyl A."/>
            <person name="Rumpler F."/>
            <person name="Villalobos L.I.A.C."/>
            <person name="Clay J.M."/>
            <person name="Skokan R."/>
            <person name="Toyoda A."/>
            <person name="Suzuki Y."/>
            <person name="Kagoshima H."/>
            <person name="Schijlen E."/>
            <person name="Tajeshwar N."/>
            <person name="Catarino B."/>
            <person name="Hetherington A.J."/>
            <person name="Saltykova A."/>
            <person name="Bonnot C."/>
            <person name="Breuninger H."/>
            <person name="Symeonidi A."/>
            <person name="Radhakrishnan G.V."/>
            <person name="Van Nieuwerburgh F."/>
            <person name="Deforce D."/>
            <person name="Chang C."/>
            <person name="Karol K.G."/>
            <person name="Hedrich R."/>
            <person name="Ulvskov P."/>
            <person name="Glockner G."/>
            <person name="Delwiche C.F."/>
            <person name="Petrasek J."/>
            <person name="Van de Peer Y."/>
            <person name="Friml J."/>
            <person name="Beilby M."/>
            <person name="Dolan L."/>
            <person name="Kohara Y."/>
            <person name="Sugano S."/>
            <person name="Fujiyama A."/>
            <person name="Delaux P.-M."/>
            <person name="Quint M."/>
            <person name="TheiBen G."/>
            <person name="Hagemann M."/>
            <person name="Harholt J."/>
            <person name="Dunand C."/>
            <person name="Zachgo S."/>
            <person name="Langdale J."/>
            <person name="Maumus F."/>
            <person name="Straeten D.V.D."/>
            <person name="Gould S.B."/>
            <person name="Rensing S.A."/>
        </authorList>
    </citation>
    <scope>NUCLEOTIDE SEQUENCE [LARGE SCALE GENOMIC DNA]</scope>
    <source>
        <strain evidence="2 3">S276</strain>
    </source>
</reference>
<dbReference type="EMBL" id="BFEA01000029">
    <property type="protein sequence ID" value="GBG62450.1"/>
    <property type="molecule type" value="Genomic_DNA"/>
</dbReference>
<name>A0A388JXC6_CHABU</name>
<protein>
    <submittedName>
        <fullName evidence="2">Uncharacterized protein</fullName>
    </submittedName>
</protein>
<keyword evidence="3" id="KW-1185">Reference proteome</keyword>
<sequence length="85" mass="8318">MIDFADVIVVCAISVLEHPKSCALIVAGAGAMIVGVGDENVVAGVGEILGAGAAGATVDNMVIGSSPPERLAKSAPRSSPSSRSV</sequence>
<accession>A0A388JXC6</accession>
<evidence type="ECO:0000313" key="2">
    <source>
        <dbReference type="EMBL" id="GBG62450.1"/>
    </source>
</evidence>